<accession>A0A9Q1H6G7</accession>
<evidence type="ECO:0000256" key="8">
    <source>
        <dbReference type="ARBA" id="ARBA00023136"/>
    </source>
</evidence>
<evidence type="ECO:0000256" key="9">
    <source>
        <dbReference type="ARBA" id="ARBA00023180"/>
    </source>
</evidence>
<dbReference type="Pfam" id="PF02485">
    <property type="entry name" value="Branch"/>
    <property type="match status" value="1"/>
</dbReference>
<evidence type="ECO:0000256" key="5">
    <source>
        <dbReference type="ARBA" id="ARBA00022692"/>
    </source>
</evidence>
<dbReference type="GO" id="GO:0008375">
    <property type="term" value="F:acetylglucosaminyltransferase activity"/>
    <property type="evidence" value="ECO:0007669"/>
    <property type="project" value="TreeGrafter"/>
</dbReference>
<feature type="region of interest" description="Disordered" evidence="11">
    <location>
        <begin position="18"/>
        <end position="38"/>
    </location>
</feature>
<protein>
    <submittedName>
        <fullName evidence="12">Beta-1,3-galactosyl-O-glycosyl-glycoprotein beta-1,6-N-acetylglucosaminyltransferase</fullName>
    </submittedName>
</protein>
<comment type="pathway">
    <text evidence="2">Protein modification; protein glycosylation.</text>
</comment>
<comment type="similarity">
    <text evidence="10">Belongs to the glycosyltransferase 14 family.</text>
</comment>
<keyword evidence="9" id="KW-0325">Glycoprotein</keyword>
<evidence type="ECO:0000256" key="10">
    <source>
        <dbReference type="ARBA" id="ARBA00038150"/>
    </source>
</evidence>
<evidence type="ECO:0000256" key="2">
    <source>
        <dbReference type="ARBA" id="ARBA00004922"/>
    </source>
</evidence>
<evidence type="ECO:0000256" key="1">
    <source>
        <dbReference type="ARBA" id="ARBA00004606"/>
    </source>
</evidence>
<keyword evidence="5" id="KW-0812">Transmembrane</keyword>
<keyword evidence="6" id="KW-0735">Signal-anchor</keyword>
<keyword evidence="4" id="KW-0808">Transferase</keyword>
<evidence type="ECO:0000256" key="4">
    <source>
        <dbReference type="ARBA" id="ARBA00022679"/>
    </source>
</evidence>
<dbReference type="PANTHER" id="PTHR19297:SF181">
    <property type="entry name" value="PROTEIN XYLOSYLTRANSFERASE"/>
    <property type="match status" value="1"/>
</dbReference>
<dbReference type="Proteomes" id="UP001152320">
    <property type="component" value="Chromosome 10"/>
</dbReference>
<dbReference type="InterPro" id="IPR003406">
    <property type="entry name" value="Glyco_trans_14"/>
</dbReference>
<dbReference type="PANTHER" id="PTHR19297">
    <property type="entry name" value="GLYCOSYLTRANSFERASE 14 FAMILY MEMBER"/>
    <property type="match status" value="1"/>
</dbReference>
<dbReference type="EMBL" id="JAIZAY010000010">
    <property type="protein sequence ID" value="KAJ8034543.1"/>
    <property type="molecule type" value="Genomic_DNA"/>
</dbReference>
<name>A0A9Q1H6G7_HOLLE</name>
<dbReference type="OrthoDB" id="2019572at2759"/>
<evidence type="ECO:0000313" key="13">
    <source>
        <dbReference type="Proteomes" id="UP001152320"/>
    </source>
</evidence>
<keyword evidence="7" id="KW-1133">Transmembrane helix</keyword>
<gene>
    <name evidence="12" type="ORF">HOLleu_21424</name>
</gene>
<organism evidence="12 13">
    <name type="scientific">Holothuria leucospilota</name>
    <name type="common">Black long sea cucumber</name>
    <name type="synonym">Mertensiothuria leucospilota</name>
    <dbReference type="NCBI Taxonomy" id="206669"/>
    <lineage>
        <taxon>Eukaryota</taxon>
        <taxon>Metazoa</taxon>
        <taxon>Echinodermata</taxon>
        <taxon>Eleutherozoa</taxon>
        <taxon>Echinozoa</taxon>
        <taxon>Holothuroidea</taxon>
        <taxon>Aspidochirotacea</taxon>
        <taxon>Aspidochirotida</taxon>
        <taxon>Holothuriidae</taxon>
        <taxon>Holothuria</taxon>
    </lineage>
</organism>
<proteinExistence type="inferred from homology"/>
<dbReference type="GO" id="GO:0016020">
    <property type="term" value="C:membrane"/>
    <property type="evidence" value="ECO:0007669"/>
    <property type="project" value="UniProtKB-SubCell"/>
</dbReference>
<evidence type="ECO:0000256" key="6">
    <source>
        <dbReference type="ARBA" id="ARBA00022968"/>
    </source>
</evidence>
<evidence type="ECO:0000256" key="3">
    <source>
        <dbReference type="ARBA" id="ARBA00022676"/>
    </source>
</evidence>
<keyword evidence="8" id="KW-0472">Membrane</keyword>
<comment type="caution">
    <text evidence="12">The sequence shown here is derived from an EMBL/GenBank/DDBJ whole genome shotgun (WGS) entry which is preliminary data.</text>
</comment>
<reference evidence="12" key="1">
    <citation type="submission" date="2021-10" db="EMBL/GenBank/DDBJ databases">
        <title>Tropical sea cucumber genome reveals ecological adaptation and Cuvierian tubules defense mechanism.</title>
        <authorList>
            <person name="Chen T."/>
        </authorList>
    </citation>
    <scope>NUCLEOTIDE SEQUENCE</scope>
    <source>
        <strain evidence="12">Nanhai2018</strain>
        <tissue evidence="12">Muscle</tissue>
    </source>
</reference>
<sequence>MWTFRTNPKFQILKNLQEHESHITPKNPPSKLNETTNAHKPTYISTYTPIAEKRKIIRTDEVSTALTSYHHSDRAPSFNGTISTDSNFLSPYHKYWETNCSSVLLKEWSSINEINNLMDKNRVGGSLPVPTDESFLNFTQNCSSFRKARKYPEQPNSKEEEAYPLAYIIVTHKEVAQVERLLRAIYQPQNVYCIHPDKKSSEIFHNALRSLASCFENVFIVSKVLSVQYAGFTRLQADVNCMSDLLQTQVQWKYVMNLCGQDFPLKTNLEIVRQLKAYNGHNDITGILPPPFIKPRTQGHFESNANGKIVRGRGLKKPPPHNFTIYFGSAYYAATRSYVNYVITDQRAVDLLKWSEDTWSPDEHYWVTLQRYPGVPGGYPYGTVDSNVRLVKWKDLIKHPPCIGKYVRSVCVFGVGYLAYLLSQPHLFANKFHYSFDPVALQCLEEMLDYRQRYPQTIHQYVPQFPVTNLVWQNHTTYL</sequence>
<evidence type="ECO:0000313" key="12">
    <source>
        <dbReference type="EMBL" id="KAJ8034543.1"/>
    </source>
</evidence>
<comment type="subcellular location">
    <subcellularLocation>
        <location evidence="1">Membrane</location>
        <topology evidence="1">Single-pass type II membrane protein</topology>
    </subcellularLocation>
</comment>
<evidence type="ECO:0000256" key="11">
    <source>
        <dbReference type="SAM" id="MobiDB-lite"/>
    </source>
</evidence>
<keyword evidence="3" id="KW-0328">Glycosyltransferase</keyword>
<evidence type="ECO:0000256" key="7">
    <source>
        <dbReference type="ARBA" id="ARBA00022989"/>
    </source>
</evidence>
<keyword evidence="13" id="KW-1185">Reference proteome</keyword>
<dbReference type="AlphaFoldDB" id="A0A9Q1H6G7"/>